<accession>A0A397JA08</accession>
<name>A0A397JA08_9GLOM</name>
<dbReference type="AlphaFoldDB" id="A0A397JA08"/>
<gene>
    <name evidence="1" type="ORF">Glove_89g48</name>
</gene>
<protein>
    <submittedName>
        <fullName evidence="1">Uncharacterized protein</fullName>
    </submittedName>
</protein>
<evidence type="ECO:0000313" key="1">
    <source>
        <dbReference type="EMBL" id="RHZ83618.1"/>
    </source>
</evidence>
<comment type="caution">
    <text evidence="1">The sequence shown here is derived from an EMBL/GenBank/DDBJ whole genome shotgun (WGS) entry which is preliminary data.</text>
</comment>
<dbReference type="EMBL" id="PQFF01000085">
    <property type="protein sequence ID" value="RHZ83618.1"/>
    <property type="molecule type" value="Genomic_DNA"/>
</dbReference>
<dbReference type="OrthoDB" id="5330842at2759"/>
<keyword evidence="2" id="KW-1185">Reference proteome</keyword>
<sequence>MSTEIYGKFFTRKENIPNVKRRKTKIRIANLCFAKIKILRFDAKQKVHIERFQDSPNHAYGLEKSDKLKHPQAIWILVKKETVKNYLAPAIVDAVKEYAAEKINLEKYQVELYATQSTRGFNRYGCWDVDEYFFISNEDSNTVAEACQHSSLLLQVTSTNTLKSYHNKLKKTTSLQHDLIDACNKIVALDLKKRSDSDYVAFKFQIKKISVTGIDDDILREIYKFSFPI</sequence>
<dbReference type="Proteomes" id="UP000266861">
    <property type="component" value="Unassembled WGS sequence"/>
</dbReference>
<evidence type="ECO:0000313" key="2">
    <source>
        <dbReference type="Proteomes" id="UP000266861"/>
    </source>
</evidence>
<reference evidence="1 2" key="1">
    <citation type="submission" date="2018-08" db="EMBL/GenBank/DDBJ databases">
        <title>Genome and evolution of the arbuscular mycorrhizal fungus Diversispora epigaea (formerly Glomus versiforme) and its bacterial endosymbionts.</title>
        <authorList>
            <person name="Sun X."/>
            <person name="Fei Z."/>
            <person name="Harrison M."/>
        </authorList>
    </citation>
    <scope>NUCLEOTIDE SEQUENCE [LARGE SCALE GENOMIC DNA]</scope>
    <source>
        <strain evidence="1 2">IT104</strain>
    </source>
</reference>
<dbReference type="STRING" id="1348612.A0A397JA08"/>
<proteinExistence type="predicted"/>
<organism evidence="1 2">
    <name type="scientific">Diversispora epigaea</name>
    <dbReference type="NCBI Taxonomy" id="1348612"/>
    <lineage>
        <taxon>Eukaryota</taxon>
        <taxon>Fungi</taxon>
        <taxon>Fungi incertae sedis</taxon>
        <taxon>Mucoromycota</taxon>
        <taxon>Glomeromycotina</taxon>
        <taxon>Glomeromycetes</taxon>
        <taxon>Diversisporales</taxon>
        <taxon>Diversisporaceae</taxon>
        <taxon>Diversispora</taxon>
    </lineage>
</organism>